<dbReference type="Pfam" id="PF00126">
    <property type="entry name" value="HTH_1"/>
    <property type="match status" value="1"/>
</dbReference>
<dbReference type="PROSITE" id="PS50931">
    <property type="entry name" value="HTH_LYSR"/>
    <property type="match status" value="1"/>
</dbReference>
<dbReference type="AlphaFoldDB" id="A0A158M6S1"/>
<evidence type="ECO:0000259" key="5">
    <source>
        <dbReference type="PROSITE" id="PS50931"/>
    </source>
</evidence>
<dbReference type="InterPro" id="IPR000847">
    <property type="entry name" value="LysR_HTH_N"/>
</dbReference>
<comment type="similarity">
    <text evidence="1">Belongs to the LysR transcriptional regulatory family.</text>
</comment>
<keyword evidence="2" id="KW-0805">Transcription regulation</keyword>
<evidence type="ECO:0000256" key="1">
    <source>
        <dbReference type="ARBA" id="ARBA00009437"/>
    </source>
</evidence>
<protein>
    <submittedName>
        <fullName evidence="6">Transcriptional regulator, LysR family</fullName>
    </submittedName>
</protein>
<dbReference type="PANTHER" id="PTHR30118">
    <property type="entry name" value="HTH-TYPE TRANSCRIPTIONAL REGULATOR LEUO-RELATED"/>
    <property type="match status" value="1"/>
</dbReference>
<dbReference type="InterPro" id="IPR036390">
    <property type="entry name" value="WH_DNA-bd_sf"/>
</dbReference>
<proteinExistence type="inferred from homology"/>
<dbReference type="Gene3D" id="3.40.190.10">
    <property type="entry name" value="Periplasmic binding protein-like II"/>
    <property type="match status" value="1"/>
</dbReference>
<dbReference type="PATRIC" id="fig|1331206.3.peg.958"/>
<dbReference type="PRINTS" id="PR00039">
    <property type="entry name" value="HTHLYSR"/>
</dbReference>
<reference evidence="6 7" key="1">
    <citation type="submission" date="2014-03" db="EMBL/GenBank/DDBJ databases">
        <title>Genome sequence of Bordetella holmseii.</title>
        <authorList>
            <person name="Harvill E."/>
            <person name="Goodfield L.L."/>
            <person name="Ivanov Y."/>
            <person name="Meyer J.A."/>
            <person name="Newth C."/>
            <person name="Cassiday P."/>
            <person name="Tondella M.L."/>
            <person name="Liao P."/>
            <person name="Zimmerman J."/>
            <person name="Meert K."/>
            <person name="Wessel D."/>
            <person name="Berger J."/>
            <person name="Dean J.M."/>
            <person name="Holubkov R."/>
            <person name="Burr J."/>
            <person name="Liu T."/>
            <person name="Brinkac L.M."/>
            <person name="Sanka R."/>
            <person name="Kim M."/>
            <person name="Losada L."/>
        </authorList>
    </citation>
    <scope>NUCLEOTIDE SEQUENCE [LARGE SCALE GENOMIC DNA]</scope>
    <source>
        <strain evidence="6 7">CDC-H585-BH</strain>
    </source>
</reference>
<keyword evidence="3" id="KW-0238">DNA-binding</keyword>
<keyword evidence="4" id="KW-0804">Transcription</keyword>
<dbReference type="PANTHER" id="PTHR30118:SF15">
    <property type="entry name" value="TRANSCRIPTIONAL REGULATORY PROTEIN"/>
    <property type="match status" value="1"/>
</dbReference>
<evidence type="ECO:0000256" key="3">
    <source>
        <dbReference type="ARBA" id="ARBA00023125"/>
    </source>
</evidence>
<dbReference type="InterPro" id="IPR050389">
    <property type="entry name" value="LysR-type_TF"/>
</dbReference>
<evidence type="ECO:0000313" key="6">
    <source>
        <dbReference type="EMBL" id="KAK96330.1"/>
    </source>
</evidence>
<dbReference type="GO" id="GO:0003677">
    <property type="term" value="F:DNA binding"/>
    <property type="evidence" value="ECO:0007669"/>
    <property type="project" value="UniProtKB-KW"/>
</dbReference>
<dbReference type="GO" id="GO:0003700">
    <property type="term" value="F:DNA-binding transcription factor activity"/>
    <property type="evidence" value="ECO:0007669"/>
    <property type="project" value="InterPro"/>
</dbReference>
<dbReference type="InterPro" id="IPR036388">
    <property type="entry name" value="WH-like_DNA-bd_sf"/>
</dbReference>
<dbReference type="EMBL" id="JFZZ01000043">
    <property type="protein sequence ID" value="KAK96330.1"/>
    <property type="molecule type" value="Genomic_DNA"/>
</dbReference>
<feature type="domain" description="HTH lysR-type" evidence="5">
    <location>
        <begin position="7"/>
        <end position="64"/>
    </location>
</feature>
<organism evidence="6 7">
    <name type="scientific">Bordetella holmesii CDC-H585-BH</name>
    <dbReference type="NCBI Taxonomy" id="1331206"/>
    <lineage>
        <taxon>Bacteria</taxon>
        <taxon>Pseudomonadati</taxon>
        <taxon>Pseudomonadota</taxon>
        <taxon>Betaproteobacteria</taxon>
        <taxon>Burkholderiales</taxon>
        <taxon>Alcaligenaceae</taxon>
        <taxon>Bordetella</taxon>
    </lineage>
</organism>
<name>A0A158M6S1_9BORD</name>
<evidence type="ECO:0000256" key="2">
    <source>
        <dbReference type="ARBA" id="ARBA00023015"/>
    </source>
</evidence>
<sequence>MDPLRQLDLNLLVVFQHLLQERNISAVARRLDLSQPAVSNALRRLRAAFGDELFVRTAQGMLPTPLAQGMGGPVGEALSLLAHLTDAAQPFDPAGSQRRLRIAMSDVGEIHFMPGLMDACARHAPGVRIDSVRLSGADL</sequence>
<dbReference type="Gene3D" id="1.10.10.10">
    <property type="entry name" value="Winged helix-like DNA-binding domain superfamily/Winged helix DNA-binding domain"/>
    <property type="match status" value="1"/>
</dbReference>
<gene>
    <name evidence="6" type="ORF">L497_2150</name>
</gene>
<dbReference type="Proteomes" id="UP000026682">
    <property type="component" value="Unassembled WGS sequence"/>
</dbReference>
<accession>A0A158M6S1</accession>
<dbReference type="SUPFAM" id="SSF53850">
    <property type="entry name" value="Periplasmic binding protein-like II"/>
    <property type="match status" value="1"/>
</dbReference>
<comment type="caution">
    <text evidence="6">The sequence shown here is derived from an EMBL/GenBank/DDBJ whole genome shotgun (WGS) entry which is preliminary data.</text>
</comment>
<dbReference type="SUPFAM" id="SSF46785">
    <property type="entry name" value="Winged helix' DNA-binding domain"/>
    <property type="match status" value="1"/>
</dbReference>
<evidence type="ECO:0000256" key="4">
    <source>
        <dbReference type="ARBA" id="ARBA00023163"/>
    </source>
</evidence>
<evidence type="ECO:0000313" key="7">
    <source>
        <dbReference type="Proteomes" id="UP000026682"/>
    </source>
</evidence>